<comment type="caution">
    <text evidence="2">The sequence shown here is derived from an EMBL/GenBank/DDBJ whole genome shotgun (WGS) entry which is preliminary data.</text>
</comment>
<dbReference type="PANTHER" id="PTHR34075">
    <property type="entry name" value="BLR3430 PROTEIN"/>
    <property type="match status" value="1"/>
</dbReference>
<dbReference type="SUPFAM" id="SSF50249">
    <property type="entry name" value="Nucleic acid-binding proteins"/>
    <property type="match status" value="1"/>
</dbReference>
<feature type="domain" description="ChsH2 C-terminal OB-fold" evidence="1">
    <location>
        <begin position="18"/>
        <end position="88"/>
    </location>
</feature>
<reference evidence="2" key="1">
    <citation type="journal article" date="2014" name="Front. Microbiol.">
        <title>High frequency of phylogenetically diverse reductive dehalogenase-homologous genes in deep subseafloor sedimentary metagenomes.</title>
        <authorList>
            <person name="Kawai M."/>
            <person name="Futagami T."/>
            <person name="Toyoda A."/>
            <person name="Takaki Y."/>
            <person name="Nishi S."/>
            <person name="Hori S."/>
            <person name="Arai W."/>
            <person name="Tsubouchi T."/>
            <person name="Morono Y."/>
            <person name="Uchiyama I."/>
            <person name="Ito T."/>
            <person name="Fujiyama A."/>
            <person name="Inagaki F."/>
            <person name="Takami H."/>
        </authorList>
    </citation>
    <scope>NUCLEOTIDE SEQUENCE</scope>
    <source>
        <strain evidence="2">Expedition CK06-06</strain>
    </source>
</reference>
<dbReference type="InterPro" id="IPR052513">
    <property type="entry name" value="Thioester_dehydratase-like"/>
</dbReference>
<dbReference type="InterPro" id="IPR012340">
    <property type="entry name" value="NA-bd_OB-fold"/>
</dbReference>
<accession>X1J7E1</accession>
<evidence type="ECO:0000313" key="2">
    <source>
        <dbReference type="EMBL" id="GAH77435.1"/>
    </source>
</evidence>
<protein>
    <recommendedName>
        <fullName evidence="1">ChsH2 C-terminal OB-fold domain-containing protein</fullName>
    </recommendedName>
</protein>
<dbReference type="InterPro" id="IPR002878">
    <property type="entry name" value="ChsH2_C"/>
</dbReference>
<name>X1J7E1_9ZZZZ</name>
<dbReference type="AlphaFoldDB" id="X1J7E1"/>
<sequence>VPPRPICPECHSREVELVEMKGKGKLAAYTVITVGTPLMVEEGFDREHPYCSGIVELEEGPRIIVRILGVDMTKPDQIKIGTPVTVEYQERVHGEEKKTFLAFKAVS</sequence>
<dbReference type="PANTHER" id="PTHR34075:SF5">
    <property type="entry name" value="BLR3430 PROTEIN"/>
    <property type="match status" value="1"/>
</dbReference>
<proteinExistence type="predicted"/>
<dbReference type="Pfam" id="PF01796">
    <property type="entry name" value="OB_ChsH2_C"/>
    <property type="match status" value="1"/>
</dbReference>
<evidence type="ECO:0000259" key="1">
    <source>
        <dbReference type="Pfam" id="PF01796"/>
    </source>
</evidence>
<organism evidence="2">
    <name type="scientific">marine sediment metagenome</name>
    <dbReference type="NCBI Taxonomy" id="412755"/>
    <lineage>
        <taxon>unclassified sequences</taxon>
        <taxon>metagenomes</taxon>
        <taxon>ecological metagenomes</taxon>
    </lineage>
</organism>
<gene>
    <name evidence="2" type="ORF">S03H2_60594</name>
</gene>
<feature type="non-terminal residue" evidence="2">
    <location>
        <position position="1"/>
    </location>
</feature>
<dbReference type="EMBL" id="BARU01039065">
    <property type="protein sequence ID" value="GAH77435.1"/>
    <property type="molecule type" value="Genomic_DNA"/>
</dbReference>